<dbReference type="Gene3D" id="1.20.58.1520">
    <property type="match status" value="1"/>
</dbReference>
<dbReference type="OrthoDB" id="642895at2759"/>
<feature type="compositionally biased region" description="Basic and acidic residues" evidence="2">
    <location>
        <begin position="585"/>
        <end position="609"/>
    </location>
</feature>
<keyword evidence="1" id="KW-0175">Coiled coil</keyword>
<organism evidence="3 4">
    <name type="scientific">Nadsonia fulvescens var. elongata DSM 6958</name>
    <dbReference type="NCBI Taxonomy" id="857566"/>
    <lineage>
        <taxon>Eukaryota</taxon>
        <taxon>Fungi</taxon>
        <taxon>Dikarya</taxon>
        <taxon>Ascomycota</taxon>
        <taxon>Saccharomycotina</taxon>
        <taxon>Dipodascomycetes</taxon>
        <taxon>Dipodascales</taxon>
        <taxon>Dipodascales incertae sedis</taxon>
        <taxon>Nadsonia</taxon>
    </lineage>
</organism>
<proteinExistence type="predicted"/>
<accession>A0A1E3PPB5</accession>
<sequence length="875" mass="100289">MSNKRRTSYVLEQISVVNDKLQLLFDDIGLTPDIREERERGLYSALSAALENHLQSVSEERDRLKAKCEVIRNNTRNMINIIRDIDPGYILGDELLSIVISDVVPPLNITGQKLEHAHSLIEMIYDDRAKKMEDLLQILRGYTVKLEVETPTGMIPNADDPSSLNLSMAHMTVIENEIKRQEEEYKRRLDIISTLSNSIITFWTELGTPQSEVESSVLTNYKSPSEDQDVSMTNITHLETISKKLMTEKARRVETLDYLKKKVHHLWDKLTEDSEYCEIFKSTNCGITENDICAYETEFARLNEKKKKYICVFILDARKCLDKLWEQLYSSDDEKLAFLPAWSDVYTEASLEAHEKEISRLNDLYKQRKPIIACIEAYKEIVCEAQKLEQSTNDSSRLLSKGPRRDPSRLLREEQMRKSINKRKPKVINELKQCLTEWQENHDGTPFLVKGVDYMEIVLQEEEKLSKSSVRGRLRSANSASNLNNATTNPNNAPQSSRVRTGSTSPMRNDRSISPVRRDQRTTPARPNQRTTSPITKEQRFASSVRRDTRTASPVRRDPRTASPVRREQRITSPVRRVTRSISPLRKDQRLNSPSRRDPRSSPPTRKDIPTISSSPIRKAPRIKNCQLSAIDGASESRTLFRTRDQIEEKTSQVPITTTPLKIAISSELQQSKCLTAPAHSRYISHTDMLTEYSGNKSGFENMFTDISSTPVRGKNYGRLANQNFTQNQTFKNNDLKQNPFDKENYTASTFLLPPDRPDFMALKDSDSNRVVINPDIISHSGVRTVSNNSQFSTTSTKSVDSMLSKVSSISSNDDWATFEPSSESEDGENDEIYQNYRKQLEKANLNQEWNENTIPSSPIKNRKITAFDWDRETF</sequence>
<feature type="region of interest" description="Disordered" evidence="2">
    <location>
        <begin position="394"/>
        <end position="423"/>
    </location>
</feature>
<dbReference type="PANTHER" id="PTHR19321:SF41">
    <property type="entry name" value="FASCETTO-RELATED"/>
    <property type="match status" value="1"/>
</dbReference>
<dbReference type="STRING" id="857566.A0A1E3PPB5"/>
<feature type="compositionally biased region" description="Basic and acidic residues" evidence="2">
    <location>
        <begin position="537"/>
        <end position="570"/>
    </location>
</feature>
<feature type="compositionally biased region" description="Polar residues" evidence="2">
    <location>
        <begin position="495"/>
        <end position="507"/>
    </location>
</feature>
<dbReference type="GO" id="GO:1990023">
    <property type="term" value="C:mitotic spindle midzone"/>
    <property type="evidence" value="ECO:0007669"/>
    <property type="project" value="TreeGrafter"/>
</dbReference>
<dbReference type="EMBL" id="KV454407">
    <property type="protein sequence ID" value="ODQ67266.1"/>
    <property type="molecule type" value="Genomic_DNA"/>
</dbReference>
<evidence type="ECO:0000313" key="3">
    <source>
        <dbReference type="EMBL" id="ODQ67266.1"/>
    </source>
</evidence>
<keyword evidence="4" id="KW-1185">Reference proteome</keyword>
<evidence type="ECO:0008006" key="5">
    <source>
        <dbReference type="Google" id="ProtNLM"/>
    </source>
</evidence>
<protein>
    <recommendedName>
        <fullName evidence="5">Microtubule associated protein</fullName>
    </recommendedName>
</protein>
<feature type="compositionally biased region" description="Polar residues" evidence="2">
    <location>
        <begin position="522"/>
        <end position="536"/>
    </location>
</feature>
<reference evidence="3 4" key="1">
    <citation type="journal article" date="2016" name="Proc. Natl. Acad. Sci. U.S.A.">
        <title>Comparative genomics of biotechnologically important yeasts.</title>
        <authorList>
            <person name="Riley R."/>
            <person name="Haridas S."/>
            <person name="Wolfe K.H."/>
            <person name="Lopes M.R."/>
            <person name="Hittinger C.T."/>
            <person name="Goeker M."/>
            <person name="Salamov A.A."/>
            <person name="Wisecaver J.H."/>
            <person name="Long T.M."/>
            <person name="Calvey C.H."/>
            <person name="Aerts A.L."/>
            <person name="Barry K.W."/>
            <person name="Choi C."/>
            <person name="Clum A."/>
            <person name="Coughlan A.Y."/>
            <person name="Deshpande S."/>
            <person name="Douglass A.P."/>
            <person name="Hanson S.J."/>
            <person name="Klenk H.-P."/>
            <person name="LaButti K.M."/>
            <person name="Lapidus A."/>
            <person name="Lindquist E.A."/>
            <person name="Lipzen A.M."/>
            <person name="Meier-Kolthoff J.P."/>
            <person name="Ohm R.A."/>
            <person name="Otillar R.P."/>
            <person name="Pangilinan J.L."/>
            <person name="Peng Y."/>
            <person name="Rokas A."/>
            <person name="Rosa C.A."/>
            <person name="Scheuner C."/>
            <person name="Sibirny A.A."/>
            <person name="Slot J.C."/>
            <person name="Stielow J.B."/>
            <person name="Sun H."/>
            <person name="Kurtzman C.P."/>
            <person name="Blackwell M."/>
            <person name="Grigoriev I.V."/>
            <person name="Jeffries T.W."/>
        </authorList>
    </citation>
    <scope>NUCLEOTIDE SEQUENCE [LARGE SCALE GENOMIC DNA]</scope>
    <source>
        <strain evidence="3 4">DSM 6958</strain>
    </source>
</reference>
<feature type="compositionally biased region" description="Basic and acidic residues" evidence="2">
    <location>
        <begin position="403"/>
        <end position="417"/>
    </location>
</feature>
<dbReference type="GO" id="GO:0005737">
    <property type="term" value="C:cytoplasm"/>
    <property type="evidence" value="ECO:0007669"/>
    <property type="project" value="TreeGrafter"/>
</dbReference>
<dbReference type="GO" id="GO:0008017">
    <property type="term" value="F:microtubule binding"/>
    <property type="evidence" value="ECO:0007669"/>
    <property type="project" value="InterPro"/>
</dbReference>
<evidence type="ECO:0000256" key="2">
    <source>
        <dbReference type="SAM" id="MobiDB-lite"/>
    </source>
</evidence>
<feature type="compositionally biased region" description="Low complexity" evidence="2">
    <location>
        <begin position="475"/>
        <end position="494"/>
    </location>
</feature>
<dbReference type="Pfam" id="PF03999">
    <property type="entry name" value="MAP65_ASE1"/>
    <property type="match status" value="1"/>
</dbReference>
<gene>
    <name evidence="3" type="ORF">NADFUDRAFT_49703</name>
</gene>
<feature type="compositionally biased region" description="Basic and acidic residues" evidence="2">
    <location>
        <begin position="508"/>
        <end position="521"/>
    </location>
</feature>
<name>A0A1E3PPB5_9ASCO</name>
<feature type="region of interest" description="Disordered" evidence="2">
    <location>
        <begin position="465"/>
        <end position="622"/>
    </location>
</feature>
<feature type="coiled-coil region" evidence="1">
    <location>
        <begin position="47"/>
        <end position="74"/>
    </location>
</feature>
<evidence type="ECO:0000256" key="1">
    <source>
        <dbReference type="SAM" id="Coils"/>
    </source>
</evidence>
<dbReference type="InterPro" id="IPR007145">
    <property type="entry name" value="MAP65_Ase1_PRC1"/>
</dbReference>
<dbReference type="AlphaFoldDB" id="A0A1E3PPB5"/>
<dbReference type="GO" id="GO:0051256">
    <property type="term" value="P:mitotic spindle midzone assembly"/>
    <property type="evidence" value="ECO:0007669"/>
    <property type="project" value="TreeGrafter"/>
</dbReference>
<dbReference type="PANTHER" id="PTHR19321">
    <property type="entry name" value="PROTEIN REGULATOR OF CYTOKINESIS 1 PRC1-RELATED"/>
    <property type="match status" value="1"/>
</dbReference>
<evidence type="ECO:0000313" key="4">
    <source>
        <dbReference type="Proteomes" id="UP000095009"/>
    </source>
</evidence>
<dbReference type="Proteomes" id="UP000095009">
    <property type="component" value="Unassembled WGS sequence"/>
</dbReference>